<accession>A0A1I9SA37</accession>
<keyword evidence="2" id="KW-1185">Reference proteome</keyword>
<organism evidence="1 2">
    <name type="scientific">Rhodococcus phage Weasels2</name>
    <dbReference type="NCBI Taxonomy" id="1897437"/>
    <lineage>
        <taxon>Viruses</taxon>
        <taxon>Duplodnaviria</taxon>
        <taxon>Heunggongvirae</taxon>
        <taxon>Uroviricota</taxon>
        <taxon>Caudoviricetes</taxon>
        <taxon>Weaselvirus</taxon>
        <taxon>Weaselvirus weasel</taxon>
    </lineage>
</organism>
<proteinExistence type="predicted"/>
<name>A0A1I9SA37_9CAUD</name>
<evidence type="ECO:0000313" key="2">
    <source>
        <dbReference type="Proteomes" id="UP000224902"/>
    </source>
</evidence>
<sequence>MIRIVTRSKLEQRKDKATGEVRYSRKCWFALSFDYNTSTIASLKKQRAWWSPQDKTWCMPFTAGSKAWIENRRCNISYEAQVILDGLCDKDERIKQAIKKHYPLGPPRLISKKDIDGKMWLVDLNQKLLEKELQ</sequence>
<protein>
    <submittedName>
        <fullName evidence="1">Uncharacterized protein</fullName>
    </submittedName>
</protein>
<evidence type="ECO:0000313" key="1">
    <source>
        <dbReference type="EMBL" id="AOZ63643.1"/>
    </source>
</evidence>
<gene>
    <name evidence="1" type="ORF">SEA_WEASELS2_53</name>
</gene>
<dbReference type="EMBL" id="KX774321">
    <property type="protein sequence ID" value="AOZ63643.1"/>
    <property type="molecule type" value="Genomic_DNA"/>
</dbReference>
<dbReference type="Proteomes" id="UP000224902">
    <property type="component" value="Segment"/>
</dbReference>
<reference evidence="2" key="1">
    <citation type="submission" date="2016-08" db="EMBL/GenBank/DDBJ databases">
        <authorList>
            <person name="Seilhamer J.J."/>
        </authorList>
    </citation>
    <scope>NUCLEOTIDE SEQUENCE [LARGE SCALE GENOMIC DNA]</scope>
</reference>